<keyword evidence="5 6" id="KW-0949">S-adenosyl-L-methionine</keyword>
<comment type="catalytic activity">
    <reaction evidence="6">
        <text>guanosine(1207) in 16S rRNA + S-adenosyl-L-methionine = N(2)-methylguanosine(1207) in 16S rRNA + S-adenosyl-L-homocysteine + H(+)</text>
        <dbReference type="Rhea" id="RHEA:42736"/>
        <dbReference type="Rhea" id="RHEA-COMP:10213"/>
        <dbReference type="Rhea" id="RHEA-COMP:10214"/>
        <dbReference type="ChEBI" id="CHEBI:15378"/>
        <dbReference type="ChEBI" id="CHEBI:57856"/>
        <dbReference type="ChEBI" id="CHEBI:59789"/>
        <dbReference type="ChEBI" id="CHEBI:74269"/>
        <dbReference type="ChEBI" id="CHEBI:74481"/>
        <dbReference type="EC" id="2.1.1.172"/>
    </reaction>
</comment>
<comment type="function">
    <text evidence="6">Specifically methylates the guanine in position 1207 of 16S rRNA in the 30S particle.</text>
</comment>
<dbReference type="InterPro" id="IPR029063">
    <property type="entry name" value="SAM-dependent_MTases_sf"/>
</dbReference>
<dbReference type="EC" id="2.1.1.172" evidence="6"/>
<sequence length="348" mass="37913">MQNLPNSHQALLRNERLLTGRLALLGVGSSHLLRELSGNGLAMSEHLGVFNALERHDNWQACFGYEDTAPTQGQYDTIVVFLPKARAELDMRLALAHSLAADGAQLLLVGEKKEGIAGAVKQLKAVFPQAAKVDSARHCQVWCAEAVAPGPAFRVQDWLSCNRVECNEVAITVAGLPGIFSQGDLDKGTRVLLETLAEHPVRSDRLLDFACGAGIVGAWVQALHAAESIPVPAVDGVDVQSQAVICARQTYEYNNATGSIFASDGLASVEGHWPAIISNPPFHSGVKTDTSMTEQFLRDVRQHLQPGGELRLVANSFLPYEPLIKQFIGRVERLRDDGRFTVYRAFRD</sequence>
<dbReference type="PANTHER" id="PTHR47816">
    <property type="entry name" value="RIBOSOMAL RNA SMALL SUBUNIT METHYLTRANSFERASE C"/>
    <property type="match status" value="1"/>
</dbReference>
<dbReference type="EMBL" id="JABEVQ010000004">
    <property type="protein sequence ID" value="NWN91658.1"/>
    <property type="molecule type" value="Genomic_DNA"/>
</dbReference>
<dbReference type="InterPro" id="IPR007848">
    <property type="entry name" value="Small_mtfrase_dom"/>
</dbReference>
<dbReference type="CDD" id="cd02440">
    <property type="entry name" value="AdoMet_MTases"/>
    <property type="match status" value="1"/>
</dbReference>
<evidence type="ECO:0000256" key="6">
    <source>
        <dbReference type="HAMAP-Rule" id="MF_01862"/>
    </source>
</evidence>
<keyword evidence="2 6" id="KW-0698">rRNA processing</keyword>
<dbReference type="InterPro" id="IPR023543">
    <property type="entry name" value="rRNA_ssu_MeTfrase_C"/>
</dbReference>
<evidence type="ECO:0000259" key="8">
    <source>
        <dbReference type="Pfam" id="PF08468"/>
    </source>
</evidence>
<comment type="subunit">
    <text evidence="6">Monomer.</text>
</comment>
<evidence type="ECO:0000256" key="4">
    <source>
        <dbReference type="ARBA" id="ARBA00022679"/>
    </source>
</evidence>
<name>A0A851I0H3_9GAMM</name>
<dbReference type="PANTHER" id="PTHR47816:SF4">
    <property type="entry name" value="RIBOSOMAL RNA SMALL SUBUNIT METHYLTRANSFERASE C"/>
    <property type="match status" value="1"/>
</dbReference>
<dbReference type="AlphaFoldDB" id="A0A851I0H3"/>
<dbReference type="InterPro" id="IPR046977">
    <property type="entry name" value="RsmC/RlmG"/>
</dbReference>
<keyword evidence="3 6" id="KW-0489">Methyltransferase</keyword>
<evidence type="ECO:0000256" key="3">
    <source>
        <dbReference type="ARBA" id="ARBA00022603"/>
    </source>
</evidence>
<dbReference type="HAMAP" id="MF_01862">
    <property type="entry name" value="16SrRNA_methyltr_C"/>
    <property type="match status" value="1"/>
</dbReference>
<dbReference type="Proteomes" id="UP000536442">
    <property type="component" value="Unassembled WGS sequence"/>
</dbReference>
<gene>
    <name evidence="6" type="primary">rsmC</name>
    <name evidence="9" type="ORF">HLV39_09165</name>
</gene>
<dbReference type="Gene3D" id="3.40.50.150">
    <property type="entry name" value="Vaccinia Virus protein VP39"/>
    <property type="match status" value="2"/>
</dbReference>
<dbReference type="GO" id="GO:0005737">
    <property type="term" value="C:cytoplasm"/>
    <property type="evidence" value="ECO:0007669"/>
    <property type="project" value="UniProtKB-SubCell"/>
</dbReference>
<dbReference type="SUPFAM" id="SSF53335">
    <property type="entry name" value="S-adenosyl-L-methionine-dependent methyltransferases"/>
    <property type="match status" value="1"/>
</dbReference>
<feature type="domain" description="Methyltransferase small N-terminal" evidence="8">
    <location>
        <begin position="9"/>
        <end position="160"/>
    </location>
</feature>
<evidence type="ECO:0000256" key="1">
    <source>
        <dbReference type="ARBA" id="ARBA00022490"/>
    </source>
</evidence>
<feature type="domain" description="Methyltransferase small" evidence="7">
    <location>
        <begin position="171"/>
        <end position="344"/>
    </location>
</feature>
<accession>A0A851I0H3</accession>
<comment type="similarity">
    <text evidence="6">Belongs to the methyltransferase superfamily. RsmC family.</text>
</comment>
<comment type="subcellular location">
    <subcellularLocation>
        <location evidence="6">Cytoplasm</location>
    </subcellularLocation>
</comment>
<evidence type="ECO:0000256" key="2">
    <source>
        <dbReference type="ARBA" id="ARBA00022552"/>
    </source>
</evidence>
<dbReference type="Pfam" id="PF05175">
    <property type="entry name" value="MTS"/>
    <property type="match status" value="1"/>
</dbReference>
<keyword evidence="4 6" id="KW-0808">Transferase</keyword>
<evidence type="ECO:0000256" key="5">
    <source>
        <dbReference type="ARBA" id="ARBA00022691"/>
    </source>
</evidence>
<dbReference type="GO" id="GO:0052914">
    <property type="term" value="F:16S rRNA (guanine(1207)-N(2))-methyltransferase activity"/>
    <property type="evidence" value="ECO:0007669"/>
    <property type="project" value="UniProtKB-EC"/>
</dbReference>
<evidence type="ECO:0000259" key="7">
    <source>
        <dbReference type="Pfam" id="PF05175"/>
    </source>
</evidence>
<comment type="caution">
    <text evidence="9">The sequence shown here is derived from an EMBL/GenBank/DDBJ whole genome shotgun (WGS) entry which is preliminary data.</text>
</comment>
<evidence type="ECO:0000313" key="9">
    <source>
        <dbReference type="EMBL" id="NWN91658.1"/>
    </source>
</evidence>
<reference evidence="9 10" key="1">
    <citation type="submission" date="2020-03" db="EMBL/GenBank/DDBJ databases">
        <title>Metagenomic, metatranscriptomic, and metabolomic analyses revealed the key microbes and metabolic features during the fermentation of ganjang, Korean traditional soy sauce.</title>
        <authorList>
            <person name="Chun B.H."/>
            <person name="Jeon C.O."/>
        </authorList>
    </citation>
    <scope>NUCLEOTIDE SEQUENCE [LARGE SCALE GENOMIC DNA]</scope>
    <source>
        <strain evidence="9 10">KG14</strain>
    </source>
</reference>
<dbReference type="Pfam" id="PF08468">
    <property type="entry name" value="MTS_N"/>
    <property type="match status" value="1"/>
</dbReference>
<keyword evidence="10" id="KW-1185">Reference proteome</keyword>
<keyword evidence="1 6" id="KW-0963">Cytoplasm</keyword>
<dbReference type="InterPro" id="IPR013675">
    <property type="entry name" value="Mtase_sm_N"/>
</dbReference>
<organism evidence="9 10">
    <name type="scientific">Marinobacter adhaerens</name>
    <dbReference type="NCBI Taxonomy" id="1033846"/>
    <lineage>
        <taxon>Bacteria</taxon>
        <taxon>Pseudomonadati</taxon>
        <taxon>Pseudomonadota</taxon>
        <taxon>Gammaproteobacteria</taxon>
        <taxon>Pseudomonadales</taxon>
        <taxon>Marinobacteraceae</taxon>
        <taxon>Marinobacter</taxon>
    </lineage>
</organism>
<evidence type="ECO:0000313" key="10">
    <source>
        <dbReference type="Proteomes" id="UP000536442"/>
    </source>
</evidence>
<proteinExistence type="inferred from homology"/>
<protein>
    <recommendedName>
        <fullName evidence="6">Ribosomal RNA small subunit methyltransferase C</fullName>
        <ecNumber evidence="6">2.1.1.172</ecNumber>
    </recommendedName>
    <alternativeName>
        <fullName evidence="6">16S rRNA m2G1207 methyltransferase</fullName>
    </alternativeName>
    <alternativeName>
        <fullName evidence="6">rRNA (guanine-N(2)-)-methyltransferase RsmC</fullName>
    </alternativeName>
</protein>